<evidence type="ECO:0000313" key="1">
    <source>
        <dbReference type="EMBL" id="EEV21498.1"/>
    </source>
</evidence>
<proteinExistence type="predicted"/>
<dbReference type="AlphaFoldDB" id="C8PMT1"/>
<evidence type="ECO:0000313" key="2">
    <source>
        <dbReference type="Proteomes" id="UP000004509"/>
    </source>
</evidence>
<gene>
    <name evidence="1" type="ORF">TREVI0001_0700</name>
</gene>
<dbReference type="OrthoDB" id="354626at2"/>
<accession>C8PMT1</accession>
<organism evidence="1 2">
    <name type="scientific">Treponema vincentii ATCC 35580</name>
    <dbReference type="NCBI Taxonomy" id="596324"/>
    <lineage>
        <taxon>Bacteria</taxon>
        <taxon>Pseudomonadati</taxon>
        <taxon>Spirochaetota</taxon>
        <taxon>Spirochaetia</taxon>
        <taxon>Spirochaetales</taxon>
        <taxon>Treponemataceae</taxon>
        <taxon>Treponema</taxon>
    </lineage>
</organism>
<protein>
    <submittedName>
        <fullName evidence="1">Uncharacterized protein</fullName>
    </submittedName>
</protein>
<dbReference type="STRING" id="596324.TREVI0001_0700"/>
<dbReference type="Proteomes" id="UP000004509">
    <property type="component" value="Unassembled WGS sequence"/>
</dbReference>
<dbReference type="EMBL" id="ACYH01000011">
    <property type="protein sequence ID" value="EEV21498.1"/>
    <property type="molecule type" value="Genomic_DNA"/>
</dbReference>
<name>C8PMT1_9SPIR</name>
<comment type="caution">
    <text evidence="1">The sequence shown here is derived from an EMBL/GenBank/DDBJ whole genome shotgun (WGS) entry which is preliminary data.</text>
</comment>
<dbReference type="eggNOG" id="ENOG5033UPB">
    <property type="taxonomic scope" value="Bacteria"/>
</dbReference>
<sequence length="497" mass="54907">MFQHYKKYIAVTVYVLAAVLLAAQTVSGKKDIAVFRLSHSGAIPSEVAARIDQRIIGTVTSFKRFNVIGMQYRLNSSNVASFIDQIKGMKEHQSEVPETVLSGEEAFTRTDWERLTGAFLVFAPRITAYDENLVFEEIKVEDKKVIRKYWTVRIEGTLSILDVSGSAGERVIPLSVREISKRRSDAIDAAIDSLESSVYAAIKFQPEFALASGVLAVDRENNTVTIELGKDIGIKEGDEYILQKSIAVGGKQSAKETGFIIISEVHDTFSIAKVIYADQPIVEGDAVKELLNSNIMLNGYVGITAPVTGVMTKNSAEYLRIQPTFGIRMVYKPNFHFSLSFGYEYAIQQPLGGSDVLSAKPMRLTPFGTGYFGFGVYNFYASRFKITPELQFCFSGTAVSTQTDLSNPKFKDPITASQLGGRLLVSADYFISRNWTVGASAGVGYMHNLLTPQKAADKLQESSLTPDPGLKNINTYTWDILSSHINCYFFIGITGRF</sequence>
<dbReference type="RefSeq" id="WP_006187839.1">
    <property type="nucleotide sequence ID" value="NZ_ACYH01000011.1"/>
</dbReference>
<reference evidence="1 2" key="1">
    <citation type="submission" date="2009-07" db="EMBL/GenBank/DDBJ databases">
        <authorList>
            <person name="Madupu R."/>
            <person name="Sebastian Y."/>
            <person name="Durkin A.S."/>
            <person name="Torralba M."/>
            <person name="Methe B."/>
            <person name="Sutton G.G."/>
            <person name="Strausberg R.L."/>
            <person name="Nelson K.E."/>
        </authorList>
    </citation>
    <scope>NUCLEOTIDE SEQUENCE [LARGE SCALE GENOMIC DNA]</scope>
    <source>
        <strain evidence="1 2">ATCC 35580</strain>
    </source>
</reference>